<dbReference type="eggNOG" id="ENOG502QTBB">
    <property type="taxonomic scope" value="Eukaryota"/>
</dbReference>
<dbReference type="VEuPathDB" id="TriTrypDB:LINF_210006800"/>
<dbReference type="GeneID" id="5068905"/>
<evidence type="ECO:0000313" key="1">
    <source>
        <dbReference type="EMBL" id="CAM67908.2"/>
    </source>
</evidence>
<protein>
    <submittedName>
        <fullName evidence="1">Uncharacterized protein</fullName>
    </submittedName>
</protein>
<reference evidence="1 2" key="1">
    <citation type="journal article" date="2007" name="Nat. Genet.">
        <title>Comparative genomic analysis of three Leishmania species that cause diverse human disease.</title>
        <authorList>
            <person name="Peacock C.S."/>
            <person name="Seeger K."/>
            <person name="Harris D."/>
            <person name="Murphy L."/>
            <person name="Ruiz J.C."/>
            <person name="Quail M.A."/>
            <person name="Peters N."/>
            <person name="Adlem E."/>
            <person name="Tivey A."/>
            <person name="Aslett M."/>
            <person name="Kerhornou A."/>
            <person name="Ivens A."/>
            <person name="Fraser A."/>
            <person name="Rajandream M.A."/>
            <person name="Carver T."/>
            <person name="Norbertczak H."/>
            <person name="Chillingworth T."/>
            <person name="Hance Z."/>
            <person name="Jagels K."/>
            <person name="Moule S."/>
            <person name="Ormond D."/>
            <person name="Rutter S."/>
            <person name="Squares R."/>
            <person name="Whitehead S."/>
            <person name="Rabbinowitsch E."/>
            <person name="Arrowsmith C."/>
            <person name="White B."/>
            <person name="Thurston S."/>
            <person name="Bringaud F."/>
            <person name="Baldauf S.L."/>
            <person name="Faulconbridge A."/>
            <person name="Jeffares D."/>
            <person name="Depledge D.P."/>
            <person name="Oyola S.O."/>
            <person name="Hilley J.D."/>
            <person name="Brito L.O."/>
            <person name="Tosi L.R."/>
            <person name="Barrell B."/>
            <person name="Cruz A.K."/>
            <person name="Mottram J.C."/>
            <person name="Smith D.F."/>
            <person name="Berriman M."/>
        </authorList>
    </citation>
    <scope>NUCLEOTIDE SEQUENCE [LARGE SCALE GENOMIC DNA]</scope>
    <source>
        <strain evidence="1 2">JPCM5</strain>
    </source>
</reference>
<keyword evidence="2" id="KW-1185">Reference proteome</keyword>
<dbReference type="RefSeq" id="XP_001465487.2">
    <property type="nucleotide sequence ID" value="XM_001465450.2"/>
</dbReference>
<dbReference type="Proteomes" id="UP000008153">
    <property type="component" value="Chromosome 21"/>
</dbReference>
<dbReference type="KEGG" id="lif:LINJ_21_0200"/>
<gene>
    <name evidence="1" type="ORF">LINJ_21_0200</name>
</gene>
<organism evidence="1 2">
    <name type="scientific">Leishmania infantum</name>
    <dbReference type="NCBI Taxonomy" id="5671"/>
    <lineage>
        <taxon>Eukaryota</taxon>
        <taxon>Discoba</taxon>
        <taxon>Euglenozoa</taxon>
        <taxon>Kinetoplastea</taxon>
        <taxon>Metakinetoplastina</taxon>
        <taxon>Trypanosomatida</taxon>
        <taxon>Trypanosomatidae</taxon>
        <taxon>Leishmaniinae</taxon>
        <taxon>Leishmania</taxon>
    </lineage>
</organism>
<dbReference type="AlphaFoldDB" id="A4HZJ6"/>
<dbReference type="InParanoid" id="A4HZJ6"/>
<name>A4HZJ6_LEIIN</name>
<accession>A4HZJ6</accession>
<dbReference type="EMBL" id="FR796453">
    <property type="protein sequence ID" value="CAM67908.2"/>
    <property type="molecule type" value="Genomic_DNA"/>
</dbReference>
<proteinExistence type="predicted"/>
<sequence>MRVPARIAAGCRIWSRQPRSLILVLCGCSVSGRGMQRYVGCAWGHRGGRWATTTLAMASAAATPSLLVSSSMLTTSRYCTTTSASAEVPAQGDDGNAVVPHLKQDMEALETLRSIAPVSSTEEIQAMIKSAKNAREVRMVLERIVYTHHLCFDLLNGHGYRVAVLQTLTAVAPHASCMHEWFDCVARFRRLGFMLTRTYAAEGFTTIRQWLSREFLHRGRSPSLVTEGTTHIKELMQWCLEDRLVFDHVLYTRIVFLLTMIVSYLDRQNLYRASFPEDFAKRDGIVVEWIVTNERCVDFDECVLQCDAVMEELLEQMRQDIPSRPPFSFMYRLADYYFATDNVEKMIAVMEDAESYGVSVAESTTAKLMQMACAFNSPQVPELLLRWRVLPPQCVLATPDVSRLLFFYSRSGGGLPCPHCGEPYNHRNVSVYCWLQTPPHQRQCPALRKARVQKGELEESRELPQNADWSAQAFGLFELSRARAIEWTAVEWRGFLLCCIFSPRAMEAKALMDQHLDVTEMDDFLRAACIRLLRHHAPAEAWPTLKKWKQQQCNMSPIALQEALMAASMVADAATRLEHMKAVWQLLLEKDSYVMPLTRRFYQRRMEELAKSYAAAAGGDGKESQDDLATEREEAQLMQRVVEMQPRHVSLLDMKDSAADFVVGTRRKNVYRPR</sequence>
<evidence type="ECO:0000313" key="2">
    <source>
        <dbReference type="Proteomes" id="UP000008153"/>
    </source>
</evidence>
<reference evidence="1 2" key="2">
    <citation type="journal article" date="2011" name="Genome Res.">
        <title>Chromosome and gene copy number variation allow major structural change between species and strains of Leishmania.</title>
        <authorList>
            <person name="Rogers M.B."/>
            <person name="Hilley J.D."/>
            <person name="Dickens N.J."/>
            <person name="Wilkes J."/>
            <person name="Bates P.A."/>
            <person name="Depledge D.P."/>
            <person name="Harris D."/>
            <person name="Her Y."/>
            <person name="Herzyk P."/>
            <person name="Imamura H."/>
            <person name="Otto T.D."/>
            <person name="Sanders M."/>
            <person name="Seeger K."/>
            <person name="Dujardin J.C."/>
            <person name="Berriman M."/>
            <person name="Smith D.F."/>
            <person name="Hertz-Fowler C."/>
            <person name="Mottram J.C."/>
        </authorList>
    </citation>
    <scope>NUCLEOTIDE SEQUENCE [LARGE SCALE GENOMIC DNA]</scope>
    <source>
        <strain evidence="1 2">JPCM5</strain>
    </source>
</reference>